<keyword evidence="1" id="KW-0472">Membrane</keyword>
<evidence type="ECO:0000313" key="2">
    <source>
        <dbReference type="EMBL" id="MDD0824639.1"/>
    </source>
</evidence>
<feature type="transmembrane region" description="Helical" evidence="1">
    <location>
        <begin position="37"/>
        <end position="64"/>
    </location>
</feature>
<organism evidence="2 3">
    <name type="scientific">Mannheimia cairinae</name>
    <dbReference type="NCBI Taxonomy" id="3025936"/>
    <lineage>
        <taxon>Bacteria</taxon>
        <taxon>Pseudomonadati</taxon>
        <taxon>Pseudomonadota</taxon>
        <taxon>Gammaproteobacteria</taxon>
        <taxon>Pasteurellales</taxon>
        <taxon>Pasteurellaceae</taxon>
        <taxon>Mannheimia</taxon>
    </lineage>
</organism>
<dbReference type="Proteomes" id="UP001221909">
    <property type="component" value="Unassembled WGS sequence"/>
</dbReference>
<accession>A0ABT5MR29</accession>
<feature type="transmembrane region" description="Helical" evidence="1">
    <location>
        <begin position="6"/>
        <end position="28"/>
    </location>
</feature>
<sequence>MSWTNYFIALGLPVLFTTFTFLLAVAFINSDFLRKTFLITFVFSIVFEMAWFFVGLAIAVVMVIGGGL</sequence>
<keyword evidence="1" id="KW-1133">Transmembrane helix</keyword>
<dbReference type="EMBL" id="JAQSJE010000009">
    <property type="protein sequence ID" value="MDD0824639.1"/>
    <property type="molecule type" value="Genomic_DNA"/>
</dbReference>
<keyword evidence="3" id="KW-1185">Reference proteome</keyword>
<evidence type="ECO:0000256" key="1">
    <source>
        <dbReference type="SAM" id="Phobius"/>
    </source>
</evidence>
<dbReference type="RefSeq" id="WP_273748974.1">
    <property type="nucleotide sequence ID" value="NZ_JAQSJE010000009.1"/>
</dbReference>
<evidence type="ECO:0000313" key="3">
    <source>
        <dbReference type="Proteomes" id="UP001221909"/>
    </source>
</evidence>
<name>A0ABT5MR29_9PAST</name>
<proteinExistence type="predicted"/>
<reference evidence="2 3" key="1">
    <citation type="submission" date="2023-02" db="EMBL/GenBank/DDBJ databases">
        <title>Mannheimia cairiniae sp. nov., a novel species of Mannheimia obtained from moscovy ducks (Cairina moschata) and reclassification of Mannheimia ovis as heterotypic synonym of Mannheimia pernigra.</title>
        <authorList>
            <person name="Christensen H."/>
        </authorList>
    </citation>
    <scope>NUCLEOTIDE SEQUENCE [LARGE SCALE GENOMIC DNA]</scope>
    <source>
        <strain evidence="2 3">AT1</strain>
    </source>
</reference>
<protein>
    <submittedName>
        <fullName evidence="2">Uncharacterized protein</fullName>
    </submittedName>
</protein>
<gene>
    <name evidence="2" type="ORF">PTQ27_09230</name>
</gene>
<keyword evidence="1" id="KW-0812">Transmembrane</keyword>
<comment type="caution">
    <text evidence="2">The sequence shown here is derived from an EMBL/GenBank/DDBJ whole genome shotgun (WGS) entry which is preliminary data.</text>
</comment>